<accession>A0A420Y5H0</accession>
<dbReference type="EMBL" id="QVQW01000046">
    <property type="protein sequence ID" value="RKU43134.1"/>
    <property type="molecule type" value="Genomic_DNA"/>
</dbReference>
<keyword evidence="4" id="KW-0812">Transmembrane</keyword>
<keyword evidence="3" id="KW-0813">Transport</keyword>
<dbReference type="Proteomes" id="UP000275385">
    <property type="component" value="Unassembled WGS sequence"/>
</dbReference>
<dbReference type="STRING" id="177199.A0A420Y5H0"/>
<evidence type="ECO:0000256" key="8">
    <source>
        <dbReference type="ARBA" id="ARBA00023136"/>
    </source>
</evidence>
<comment type="caution">
    <text evidence="11">The sequence shown here is derived from an EMBL/GenBank/DDBJ whole genome shotgun (WGS) entry which is preliminary data.</text>
</comment>
<dbReference type="GO" id="GO:0031201">
    <property type="term" value="C:SNARE complex"/>
    <property type="evidence" value="ECO:0007669"/>
    <property type="project" value="TreeGrafter"/>
</dbReference>
<organism evidence="11 12">
    <name type="scientific">Coniochaeta pulveracea</name>
    <dbReference type="NCBI Taxonomy" id="177199"/>
    <lineage>
        <taxon>Eukaryota</taxon>
        <taxon>Fungi</taxon>
        <taxon>Dikarya</taxon>
        <taxon>Ascomycota</taxon>
        <taxon>Pezizomycotina</taxon>
        <taxon>Sordariomycetes</taxon>
        <taxon>Sordariomycetidae</taxon>
        <taxon>Coniochaetales</taxon>
        <taxon>Coniochaetaceae</taxon>
        <taxon>Coniochaeta</taxon>
    </lineage>
</organism>
<reference evidence="11 12" key="1">
    <citation type="submission" date="2018-08" db="EMBL/GenBank/DDBJ databases">
        <title>Draft genome of the lignicolous fungus Coniochaeta pulveracea.</title>
        <authorList>
            <person name="Borstlap C.J."/>
            <person name="De Witt R.N."/>
            <person name="Botha A."/>
            <person name="Volschenk H."/>
        </authorList>
    </citation>
    <scope>NUCLEOTIDE SEQUENCE [LARGE SCALE GENOMIC DNA]</scope>
    <source>
        <strain evidence="11 12">CAB683</strain>
    </source>
</reference>
<dbReference type="InterPro" id="IPR000727">
    <property type="entry name" value="T_SNARE_dom"/>
</dbReference>
<feature type="region of interest" description="Disordered" evidence="9">
    <location>
        <begin position="220"/>
        <end position="254"/>
    </location>
</feature>
<gene>
    <name evidence="11" type="ORF">DL546_000049</name>
</gene>
<protein>
    <recommendedName>
        <fullName evidence="10">t-SNARE coiled-coil homology domain-containing protein</fullName>
    </recommendedName>
</protein>
<keyword evidence="12" id="KW-1185">Reference proteome</keyword>
<dbReference type="OrthoDB" id="342981at2759"/>
<evidence type="ECO:0000313" key="11">
    <source>
        <dbReference type="EMBL" id="RKU43134.1"/>
    </source>
</evidence>
<dbReference type="SUPFAM" id="SSF58038">
    <property type="entry name" value="SNARE fusion complex"/>
    <property type="match status" value="1"/>
</dbReference>
<keyword evidence="6" id="KW-1133">Transmembrane helix</keyword>
<dbReference type="GO" id="GO:0006890">
    <property type="term" value="P:retrograde vesicle-mediated transport, Golgi to endoplasmic reticulum"/>
    <property type="evidence" value="ECO:0007669"/>
    <property type="project" value="TreeGrafter"/>
</dbReference>
<keyword evidence="5" id="KW-0653">Protein transport</keyword>
<evidence type="ECO:0000256" key="1">
    <source>
        <dbReference type="ARBA" id="ARBA00004211"/>
    </source>
</evidence>
<evidence type="ECO:0000256" key="6">
    <source>
        <dbReference type="ARBA" id="ARBA00022989"/>
    </source>
</evidence>
<dbReference type="Gene3D" id="1.20.5.110">
    <property type="match status" value="1"/>
</dbReference>
<evidence type="ECO:0000259" key="10">
    <source>
        <dbReference type="PROSITE" id="PS50192"/>
    </source>
</evidence>
<feature type="compositionally biased region" description="Basic and acidic residues" evidence="9">
    <location>
        <begin position="240"/>
        <end position="254"/>
    </location>
</feature>
<keyword evidence="7" id="KW-0175">Coiled coil</keyword>
<evidence type="ECO:0000256" key="4">
    <source>
        <dbReference type="ARBA" id="ARBA00022692"/>
    </source>
</evidence>
<evidence type="ECO:0000256" key="2">
    <source>
        <dbReference type="ARBA" id="ARBA00009063"/>
    </source>
</evidence>
<keyword evidence="8" id="KW-0472">Membrane</keyword>
<dbReference type="AlphaFoldDB" id="A0A420Y5H0"/>
<dbReference type="PANTHER" id="PTHR15959">
    <property type="entry name" value="SYNTAXIN-18"/>
    <property type="match status" value="1"/>
</dbReference>
<evidence type="ECO:0000256" key="5">
    <source>
        <dbReference type="ARBA" id="ARBA00022927"/>
    </source>
</evidence>
<dbReference type="GO" id="GO:0015031">
    <property type="term" value="P:protein transport"/>
    <property type="evidence" value="ECO:0007669"/>
    <property type="project" value="UniProtKB-KW"/>
</dbReference>
<comment type="similarity">
    <text evidence="2">Belongs to the syntaxin family.</text>
</comment>
<proteinExistence type="inferred from homology"/>
<comment type="subcellular location">
    <subcellularLocation>
        <location evidence="1">Membrane</location>
        <topology evidence="1">Single-pass type IV membrane protein</topology>
    </subcellularLocation>
</comment>
<name>A0A420Y5H0_9PEZI</name>
<feature type="domain" description="T-SNARE coiled-coil homology" evidence="10">
    <location>
        <begin position="266"/>
        <end position="328"/>
    </location>
</feature>
<dbReference type="GO" id="GO:0005783">
    <property type="term" value="C:endoplasmic reticulum"/>
    <property type="evidence" value="ECO:0007669"/>
    <property type="project" value="TreeGrafter"/>
</dbReference>
<dbReference type="PANTHER" id="PTHR15959:SF0">
    <property type="entry name" value="SYNTAXIN-18"/>
    <property type="match status" value="1"/>
</dbReference>
<evidence type="ECO:0000256" key="9">
    <source>
        <dbReference type="SAM" id="MobiDB-lite"/>
    </source>
</evidence>
<evidence type="ECO:0000256" key="7">
    <source>
        <dbReference type="ARBA" id="ARBA00023054"/>
    </source>
</evidence>
<evidence type="ECO:0000313" key="12">
    <source>
        <dbReference type="Proteomes" id="UP000275385"/>
    </source>
</evidence>
<sequence length="356" mass="40121">MSNLTPSFNKLLERRGAPPAKGSFNVDNVNAFLKEAYRISSLITTLHTDLLSLRQAYLSTATPRKTHLHVRTLSSSAPQYLTDRDREEIDANAKATLRELNAKISALSDAESLRRDTVAALLKKKYSSRFGTWAALENSKSPERMAEEDAARQTEAHREAVLWFLRRRLNDVVKLQTGMMETRLTREMERNRSVLAKARGGMGISGSELPVPGLTASERRMSLSGKPRGTAGLSIDDEEEARRRRPQDDLTEEQRQMFEKGNQDMLKHYESTLDKVRTAEKSLVEISELHTLLHNNIETQAEHINQLVEDSLNTVENVGSGNKQLKKATQRVSPARYTFFAAAGLCTFLVLWDLII</sequence>
<evidence type="ECO:0000256" key="3">
    <source>
        <dbReference type="ARBA" id="ARBA00022448"/>
    </source>
</evidence>
<dbReference type="PROSITE" id="PS50192">
    <property type="entry name" value="T_SNARE"/>
    <property type="match status" value="1"/>
</dbReference>